<gene>
    <name evidence="2" type="ORF">DV711_08900</name>
</gene>
<proteinExistence type="predicted"/>
<evidence type="ECO:0000313" key="3">
    <source>
        <dbReference type="Proteomes" id="UP000253769"/>
    </source>
</evidence>
<dbReference type="RefSeq" id="WP_114695320.1">
    <property type="nucleotide sequence ID" value="NZ_QQOH01000002.1"/>
</dbReference>
<sequence>MQARQQQSLSLSLTTRDGDVVELEIFAAQSFSYQSDSAQLEAAGGQIELQQLQLESRSRQALDFRIQGELDAQELEDIERLMEQVGQLAGQFFDQQPQQSLEQLKELGLDTGEVVSLSLEMSRTEQYQYRHRAAQSYQQVAGVGSIDQGLQSYVAGLANALELADLFEDSMDSLLQLMQQAVRQLGAFTSEGLNETLAEAQQQQAAELNQELLEAVAAQVESDKNEDVD</sequence>
<feature type="coiled-coil region" evidence="1">
    <location>
        <begin position="190"/>
        <end position="218"/>
    </location>
</feature>
<evidence type="ECO:0008006" key="4">
    <source>
        <dbReference type="Google" id="ProtNLM"/>
    </source>
</evidence>
<evidence type="ECO:0000313" key="2">
    <source>
        <dbReference type="EMBL" id="RDE22688.1"/>
    </source>
</evidence>
<dbReference type="Proteomes" id="UP000253769">
    <property type="component" value="Unassembled WGS sequence"/>
</dbReference>
<dbReference type="OrthoDB" id="7366224at2"/>
<evidence type="ECO:0000256" key="1">
    <source>
        <dbReference type="SAM" id="Coils"/>
    </source>
</evidence>
<dbReference type="AlphaFoldDB" id="A0A369WKT8"/>
<name>A0A369WKT8_9GAMM</name>
<keyword evidence="3" id="KW-1185">Reference proteome</keyword>
<comment type="caution">
    <text evidence="2">The sequence shown here is derived from an EMBL/GenBank/DDBJ whole genome shotgun (WGS) entry which is preliminary data.</text>
</comment>
<accession>A0A369WKT8</accession>
<keyword evidence="1" id="KW-0175">Coiled coil</keyword>
<dbReference type="EMBL" id="QQOH01000002">
    <property type="protein sequence ID" value="RDE22688.1"/>
    <property type="molecule type" value="Genomic_DNA"/>
</dbReference>
<organism evidence="2 3">
    <name type="scientific">Motiliproteus coralliicola</name>
    <dbReference type="NCBI Taxonomy" id="2283196"/>
    <lineage>
        <taxon>Bacteria</taxon>
        <taxon>Pseudomonadati</taxon>
        <taxon>Pseudomonadota</taxon>
        <taxon>Gammaproteobacteria</taxon>
        <taxon>Oceanospirillales</taxon>
        <taxon>Oceanospirillaceae</taxon>
        <taxon>Motiliproteus</taxon>
    </lineage>
</organism>
<protein>
    <recommendedName>
        <fullName evidence="4">DUF5610 domain-containing protein</fullName>
    </recommendedName>
</protein>
<reference evidence="2 3" key="1">
    <citation type="submission" date="2018-07" db="EMBL/GenBank/DDBJ databases">
        <title>Motiliproteus coralliicola sp. nov., a bacterium isolated from Coral.</title>
        <authorList>
            <person name="Wang G."/>
        </authorList>
    </citation>
    <scope>NUCLEOTIDE SEQUENCE [LARGE SCALE GENOMIC DNA]</scope>
    <source>
        <strain evidence="2 3">C34</strain>
    </source>
</reference>